<dbReference type="Gene3D" id="3.30.710.10">
    <property type="entry name" value="Potassium Channel Kv1.1, Chain A"/>
    <property type="match status" value="1"/>
</dbReference>
<gene>
    <name evidence="4" type="ORF">ANCDUO_15306</name>
</gene>
<sequence>MLETKRKPIRMLGIDYPTLSSLIAYAYGGSLTITTDNAQTIMATANYLELLDVPEKCGVFICEHVLDVDNALVLRAQFSSLGCRSAVVKVERFIERNFVPISSTEKFLELSVVDVIKLLSKDQLHVSSEEEVFSAALRWIEHSPERIEVLER</sequence>
<dbReference type="InterPro" id="IPR011705">
    <property type="entry name" value="BACK"/>
</dbReference>
<keyword evidence="1" id="KW-0880">Kelch repeat</keyword>
<dbReference type="Gene3D" id="1.25.40.420">
    <property type="match status" value="1"/>
</dbReference>
<dbReference type="SUPFAM" id="SSF54695">
    <property type="entry name" value="POZ domain"/>
    <property type="match status" value="1"/>
</dbReference>
<dbReference type="SMART" id="SM00875">
    <property type="entry name" value="BACK"/>
    <property type="match status" value="1"/>
</dbReference>
<accession>A0A0C2CXH6</accession>
<evidence type="ECO:0000313" key="5">
    <source>
        <dbReference type="Proteomes" id="UP000054047"/>
    </source>
</evidence>
<dbReference type="InterPro" id="IPR011333">
    <property type="entry name" value="SKP1/BTB/POZ_sf"/>
</dbReference>
<dbReference type="Pfam" id="PF07707">
    <property type="entry name" value="BACK"/>
    <property type="match status" value="1"/>
</dbReference>
<keyword evidence="2" id="KW-0677">Repeat</keyword>
<feature type="domain" description="BACK" evidence="3">
    <location>
        <begin position="73"/>
        <end position="151"/>
    </location>
</feature>
<evidence type="ECO:0000256" key="2">
    <source>
        <dbReference type="ARBA" id="ARBA00022737"/>
    </source>
</evidence>
<dbReference type="OrthoDB" id="20684at2759"/>
<dbReference type="EMBL" id="KN738931">
    <property type="protein sequence ID" value="KIH54547.1"/>
    <property type="molecule type" value="Genomic_DNA"/>
</dbReference>
<evidence type="ECO:0000313" key="4">
    <source>
        <dbReference type="EMBL" id="KIH54547.1"/>
    </source>
</evidence>
<evidence type="ECO:0000256" key="1">
    <source>
        <dbReference type="ARBA" id="ARBA00022441"/>
    </source>
</evidence>
<protein>
    <submittedName>
        <fullName evidence="4">BTB And Kelch</fullName>
    </submittedName>
</protein>
<name>A0A0C2CXH6_9BILA</name>
<evidence type="ECO:0000259" key="3">
    <source>
        <dbReference type="SMART" id="SM00875"/>
    </source>
</evidence>
<keyword evidence="5" id="KW-1185">Reference proteome</keyword>
<dbReference type="AlphaFoldDB" id="A0A0C2CXH6"/>
<dbReference type="PANTHER" id="PTHR24412:SF497">
    <property type="entry name" value="KELCH-LIKE PROTEIN 18"/>
    <property type="match status" value="1"/>
</dbReference>
<dbReference type="PANTHER" id="PTHR24412">
    <property type="entry name" value="KELCH PROTEIN"/>
    <property type="match status" value="1"/>
</dbReference>
<reference evidence="4 5" key="1">
    <citation type="submission" date="2013-12" db="EMBL/GenBank/DDBJ databases">
        <title>Draft genome of the parsitic nematode Ancylostoma duodenale.</title>
        <authorList>
            <person name="Mitreva M."/>
        </authorList>
    </citation>
    <scope>NUCLEOTIDE SEQUENCE [LARGE SCALE GENOMIC DNA]</scope>
    <source>
        <strain evidence="4 5">Zhejiang</strain>
    </source>
</reference>
<dbReference type="InterPro" id="IPR000210">
    <property type="entry name" value="BTB/POZ_dom"/>
</dbReference>
<organism evidence="4 5">
    <name type="scientific">Ancylostoma duodenale</name>
    <dbReference type="NCBI Taxonomy" id="51022"/>
    <lineage>
        <taxon>Eukaryota</taxon>
        <taxon>Metazoa</taxon>
        <taxon>Ecdysozoa</taxon>
        <taxon>Nematoda</taxon>
        <taxon>Chromadorea</taxon>
        <taxon>Rhabditida</taxon>
        <taxon>Rhabditina</taxon>
        <taxon>Rhabditomorpha</taxon>
        <taxon>Strongyloidea</taxon>
        <taxon>Ancylostomatidae</taxon>
        <taxon>Ancylostomatinae</taxon>
        <taxon>Ancylostoma</taxon>
    </lineage>
</organism>
<proteinExistence type="predicted"/>
<dbReference type="Proteomes" id="UP000054047">
    <property type="component" value="Unassembled WGS sequence"/>
</dbReference>
<dbReference type="Pfam" id="PF00651">
    <property type="entry name" value="BTB"/>
    <property type="match status" value="1"/>
</dbReference>